<proteinExistence type="predicted"/>
<sequence length="84" mass="9879">MSADKQPDHPRFVNPPPPEVTNPSRPGRTTNQLKYMQNVVIKSLWRHHLAWPFHQPVDAVRLGLPILLKMWDRNQKQDSIHLTR</sequence>
<evidence type="ECO:0000313" key="4">
    <source>
        <dbReference type="Proteomes" id="UP000465112"/>
    </source>
</evidence>
<protein>
    <submittedName>
        <fullName evidence="3">Uncharacterized protein</fullName>
    </submittedName>
</protein>
<feature type="region of interest" description="Disordered" evidence="2">
    <location>
        <begin position="1"/>
        <end position="30"/>
    </location>
</feature>
<dbReference type="InterPro" id="IPR050935">
    <property type="entry name" value="Bromo_chromatin_reader"/>
</dbReference>
<evidence type="ECO:0000256" key="2">
    <source>
        <dbReference type="SAM" id="MobiDB-lite"/>
    </source>
</evidence>
<keyword evidence="4" id="KW-1185">Reference proteome</keyword>
<feature type="compositionally biased region" description="Polar residues" evidence="2">
    <location>
        <begin position="21"/>
        <end position="30"/>
    </location>
</feature>
<dbReference type="AlphaFoldDB" id="A0A6A5E4I3"/>
<reference evidence="3 4" key="1">
    <citation type="submission" date="2019-06" db="EMBL/GenBank/DDBJ databases">
        <title>A chromosome-scale genome assembly of the European perch, Perca fluviatilis.</title>
        <authorList>
            <person name="Roques C."/>
            <person name="Zahm M."/>
            <person name="Cabau C."/>
            <person name="Klopp C."/>
            <person name="Bouchez O."/>
            <person name="Donnadieu C."/>
            <person name="Kuhl H."/>
            <person name="Gislard M."/>
            <person name="Guendouz S."/>
            <person name="Journot L."/>
            <person name="Haffray P."/>
            <person name="Bestin A."/>
            <person name="Morvezen R."/>
            <person name="Feron R."/>
            <person name="Wen M."/>
            <person name="Jouanno E."/>
            <person name="Herpin A."/>
            <person name="Schartl M."/>
            <person name="Postlethwait J."/>
            <person name="Schaerlinger B."/>
            <person name="Chardard D."/>
            <person name="Lecocq T."/>
            <person name="Poncet C."/>
            <person name="Jaffrelo L."/>
            <person name="Lampietro C."/>
            <person name="Guiguen Y."/>
        </authorList>
    </citation>
    <scope>NUCLEOTIDE SEQUENCE [LARGE SCALE GENOMIC DNA]</scope>
    <source>
        <tissue evidence="3">Blood</tissue>
    </source>
</reference>
<comment type="caution">
    <text evidence="3">The sequence shown here is derived from an EMBL/GenBank/DDBJ whole genome shotgun (WGS) entry which is preliminary data.</text>
</comment>
<keyword evidence="1" id="KW-0103">Bromodomain</keyword>
<dbReference type="GO" id="GO:0005634">
    <property type="term" value="C:nucleus"/>
    <property type="evidence" value="ECO:0007669"/>
    <property type="project" value="TreeGrafter"/>
</dbReference>
<dbReference type="PANTHER" id="PTHR22880:SF225">
    <property type="entry name" value="BROMODOMAIN-CONTAINING PROTEIN BET-1-RELATED"/>
    <property type="match status" value="1"/>
</dbReference>
<gene>
    <name evidence="3" type="ORF">PFLUV_G00199480</name>
</gene>
<dbReference type="EMBL" id="VHII01000017">
    <property type="protein sequence ID" value="KAF1377316.1"/>
    <property type="molecule type" value="Genomic_DNA"/>
</dbReference>
<dbReference type="SUPFAM" id="SSF47370">
    <property type="entry name" value="Bromodomain"/>
    <property type="match status" value="1"/>
</dbReference>
<dbReference type="Proteomes" id="UP000465112">
    <property type="component" value="Chromosome 17"/>
</dbReference>
<organism evidence="3 4">
    <name type="scientific">Perca fluviatilis</name>
    <name type="common">European perch</name>
    <dbReference type="NCBI Taxonomy" id="8168"/>
    <lineage>
        <taxon>Eukaryota</taxon>
        <taxon>Metazoa</taxon>
        <taxon>Chordata</taxon>
        <taxon>Craniata</taxon>
        <taxon>Vertebrata</taxon>
        <taxon>Euteleostomi</taxon>
        <taxon>Actinopterygii</taxon>
        <taxon>Neopterygii</taxon>
        <taxon>Teleostei</taxon>
        <taxon>Neoteleostei</taxon>
        <taxon>Acanthomorphata</taxon>
        <taxon>Eupercaria</taxon>
        <taxon>Perciformes</taxon>
        <taxon>Percoidei</taxon>
        <taxon>Percidae</taxon>
        <taxon>Percinae</taxon>
        <taxon>Perca</taxon>
    </lineage>
</organism>
<evidence type="ECO:0000313" key="3">
    <source>
        <dbReference type="EMBL" id="KAF1377316.1"/>
    </source>
</evidence>
<dbReference type="PANTHER" id="PTHR22880">
    <property type="entry name" value="FALZ-RELATED BROMODOMAIN-CONTAINING PROTEINS"/>
    <property type="match status" value="1"/>
</dbReference>
<dbReference type="InterPro" id="IPR036427">
    <property type="entry name" value="Bromodomain-like_sf"/>
</dbReference>
<evidence type="ECO:0000256" key="1">
    <source>
        <dbReference type="ARBA" id="ARBA00023117"/>
    </source>
</evidence>
<dbReference type="Gene3D" id="1.20.920.10">
    <property type="entry name" value="Bromodomain-like"/>
    <property type="match status" value="1"/>
</dbReference>
<feature type="compositionally biased region" description="Basic and acidic residues" evidence="2">
    <location>
        <begin position="1"/>
        <end position="11"/>
    </location>
</feature>
<dbReference type="GO" id="GO:0000785">
    <property type="term" value="C:chromatin"/>
    <property type="evidence" value="ECO:0007669"/>
    <property type="project" value="TreeGrafter"/>
</dbReference>
<name>A0A6A5E4I3_PERFL</name>
<accession>A0A6A5E4I3</accession>
<dbReference type="GO" id="GO:0006355">
    <property type="term" value="P:regulation of DNA-templated transcription"/>
    <property type="evidence" value="ECO:0007669"/>
    <property type="project" value="TreeGrafter"/>
</dbReference>
<dbReference type="GO" id="GO:0006338">
    <property type="term" value="P:chromatin remodeling"/>
    <property type="evidence" value="ECO:0007669"/>
    <property type="project" value="TreeGrafter"/>
</dbReference>